<reference evidence="1 2" key="1">
    <citation type="submission" date="2024-01" db="EMBL/GenBank/DDBJ databases">
        <title>The genomes of 5 underutilized Papilionoideae crops provide insights into root nodulation and disease resistanc.</title>
        <authorList>
            <person name="Yuan L."/>
        </authorList>
    </citation>
    <scope>NUCLEOTIDE SEQUENCE [LARGE SCALE GENOMIC DNA]</scope>
    <source>
        <strain evidence="1">ZHUSHIDOU_FW_LH</strain>
        <tissue evidence="1">Leaf</tissue>
    </source>
</reference>
<keyword evidence="2" id="KW-1185">Reference proteome</keyword>
<accession>A0AAN9HVE9</accession>
<dbReference type="AlphaFoldDB" id="A0AAN9HVE9"/>
<protein>
    <submittedName>
        <fullName evidence="1">Uncharacterized protein</fullName>
    </submittedName>
</protein>
<sequence>MARGATTPSVALEGGVHGGGGGACWWRRFLLLSSFCVLRGLPSQQRHGRWFMSIDIGLAVMYVNRGGGLKRHDSGCPSPVIALIPCWLQGGFALSSITLVLTCLDLNVFQLRAQP</sequence>
<name>A0AAN9HVE9_CROPI</name>
<dbReference type="PROSITE" id="PS51257">
    <property type="entry name" value="PROKAR_LIPOPROTEIN"/>
    <property type="match status" value="1"/>
</dbReference>
<gene>
    <name evidence="1" type="ORF">RIF29_28882</name>
</gene>
<evidence type="ECO:0000313" key="1">
    <source>
        <dbReference type="EMBL" id="KAK7255472.1"/>
    </source>
</evidence>
<proteinExistence type="predicted"/>
<dbReference type="EMBL" id="JAYWIO010000006">
    <property type="protein sequence ID" value="KAK7255472.1"/>
    <property type="molecule type" value="Genomic_DNA"/>
</dbReference>
<organism evidence="1 2">
    <name type="scientific">Crotalaria pallida</name>
    <name type="common">Smooth rattlebox</name>
    <name type="synonym">Crotalaria striata</name>
    <dbReference type="NCBI Taxonomy" id="3830"/>
    <lineage>
        <taxon>Eukaryota</taxon>
        <taxon>Viridiplantae</taxon>
        <taxon>Streptophyta</taxon>
        <taxon>Embryophyta</taxon>
        <taxon>Tracheophyta</taxon>
        <taxon>Spermatophyta</taxon>
        <taxon>Magnoliopsida</taxon>
        <taxon>eudicotyledons</taxon>
        <taxon>Gunneridae</taxon>
        <taxon>Pentapetalae</taxon>
        <taxon>rosids</taxon>
        <taxon>fabids</taxon>
        <taxon>Fabales</taxon>
        <taxon>Fabaceae</taxon>
        <taxon>Papilionoideae</taxon>
        <taxon>50 kb inversion clade</taxon>
        <taxon>genistoids sensu lato</taxon>
        <taxon>core genistoids</taxon>
        <taxon>Crotalarieae</taxon>
        <taxon>Crotalaria</taxon>
    </lineage>
</organism>
<comment type="caution">
    <text evidence="1">The sequence shown here is derived from an EMBL/GenBank/DDBJ whole genome shotgun (WGS) entry which is preliminary data.</text>
</comment>
<evidence type="ECO:0000313" key="2">
    <source>
        <dbReference type="Proteomes" id="UP001372338"/>
    </source>
</evidence>
<dbReference type="Proteomes" id="UP001372338">
    <property type="component" value="Unassembled WGS sequence"/>
</dbReference>